<evidence type="ECO:0000313" key="1">
    <source>
        <dbReference type="EnsemblPlants" id="AET7Gv20700300.2"/>
    </source>
</evidence>
<dbReference type="Gramene" id="AET7Gv20700300.4">
    <property type="protein sequence ID" value="AET7Gv20700300.4"/>
    <property type="gene ID" value="AET7Gv20700300"/>
</dbReference>
<sequence length="80" mass="9604">MAMGKFEEVDYHRVRLRRHGMPYANEVAAIIVHDETENIKGQDIIVQYKDMRPRRISENLAMQYSLLFPYEEDRYRGNID</sequence>
<dbReference type="EnsemblPlants" id="AET7Gv20700300.3">
    <property type="protein sequence ID" value="AET7Gv20700300.3"/>
    <property type="gene ID" value="AET7Gv20700300"/>
</dbReference>
<dbReference type="EnsemblPlants" id="AET7Gv20700300.4">
    <property type="protein sequence ID" value="AET7Gv20700300.4"/>
    <property type="gene ID" value="AET7Gv20700300"/>
</dbReference>
<keyword evidence="2" id="KW-1185">Reference proteome</keyword>
<protein>
    <submittedName>
        <fullName evidence="1">Uncharacterized protein</fullName>
    </submittedName>
</protein>
<reference evidence="1" key="3">
    <citation type="journal article" date="2017" name="Nature">
        <title>Genome sequence of the progenitor of the wheat D genome Aegilops tauschii.</title>
        <authorList>
            <person name="Luo M.C."/>
            <person name="Gu Y.Q."/>
            <person name="Puiu D."/>
            <person name="Wang H."/>
            <person name="Twardziok S.O."/>
            <person name="Deal K.R."/>
            <person name="Huo N."/>
            <person name="Zhu T."/>
            <person name="Wang L."/>
            <person name="Wang Y."/>
            <person name="McGuire P.E."/>
            <person name="Liu S."/>
            <person name="Long H."/>
            <person name="Ramasamy R.K."/>
            <person name="Rodriguez J.C."/>
            <person name="Van S.L."/>
            <person name="Yuan L."/>
            <person name="Wang Z."/>
            <person name="Xia Z."/>
            <person name="Xiao L."/>
            <person name="Anderson O.D."/>
            <person name="Ouyang S."/>
            <person name="Liang Y."/>
            <person name="Zimin A.V."/>
            <person name="Pertea G."/>
            <person name="Qi P."/>
            <person name="Bennetzen J.L."/>
            <person name="Dai X."/>
            <person name="Dawson M.W."/>
            <person name="Muller H.G."/>
            <person name="Kugler K."/>
            <person name="Rivarola-Duarte L."/>
            <person name="Spannagl M."/>
            <person name="Mayer K.F.X."/>
            <person name="Lu F.H."/>
            <person name="Bevan M.W."/>
            <person name="Leroy P."/>
            <person name="Li P."/>
            <person name="You F.M."/>
            <person name="Sun Q."/>
            <person name="Liu Z."/>
            <person name="Lyons E."/>
            <person name="Wicker T."/>
            <person name="Salzberg S.L."/>
            <person name="Devos K.M."/>
            <person name="Dvorak J."/>
        </authorList>
    </citation>
    <scope>NUCLEOTIDE SEQUENCE [LARGE SCALE GENOMIC DNA]</scope>
    <source>
        <strain evidence="1">cv. AL8/78</strain>
    </source>
</reference>
<organism evidence="1 2">
    <name type="scientific">Aegilops tauschii subsp. strangulata</name>
    <name type="common">Goatgrass</name>
    <dbReference type="NCBI Taxonomy" id="200361"/>
    <lineage>
        <taxon>Eukaryota</taxon>
        <taxon>Viridiplantae</taxon>
        <taxon>Streptophyta</taxon>
        <taxon>Embryophyta</taxon>
        <taxon>Tracheophyta</taxon>
        <taxon>Spermatophyta</taxon>
        <taxon>Magnoliopsida</taxon>
        <taxon>Liliopsida</taxon>
        <taxon>Poales</taxon>
        <taxon>Poaceae</taxon>
        <taxon>BOP clade</taxon>
        <taxon>Pooideae</taxon>
        <taxon>Triticodae</taxon>
        <taxon>Triticeae</taxon>
        <taxon>Triticinae</taxon>
        <taxon>Aegilops</taxon>
    </lineage>
</organism>
<proteinExistence type="predicted"/>
<dbReference type="PANTHER" id="PTHR45786">
    <property type="entry name" value="DNA BINDING PROTEIN-LIKE"/>
    <property type="match status" value="1"/>
</dbReference>
<reference evidence="1" key="5">
    <citation type="journal article" date="2021" name="G3 (Bethesda)">
        <title>Aegilops tauschii genome assembly Aet v5.0 features greater sequence contiguity and improved annotation.</title>
        <authorList>
            <person name="Wang L."/>
            <person name="Zhu T."/>
            <person name="Rodriguez J.C."/>
            <person name="Deal K.R."/>
            <person name="Dubcovsky J."/>
            <person name="McGuire P.E."/>
            <person name="Lux T."/>
            <person name="Spannagl M."/>
            <person name="Mayer K.F.X."/>
            <person name="Baldrich P."/>
            <person name="Meyers B.C."/>
            <person name="Huo N."/>
            <person name="Gu Y.Q."/>
            <person name="Zhou H."/>
            <person name="Devos K.M."/>
            <person name="Bennetzen J.L."/>
            <person name="Unver T."/>
            <person name="Budak H."/>
            <person name="Gulick P.J."/>
            <person name="Galiba G."/>
            <person name="Kalapos B."/>
            <person name="Nelson D.R."/>
            <person name="Li P."/>
            <person name="You F.M."/>
            <person name="Luo M.C."/>
            <person name="Dvorak J."/>
        </authorList>
    </citation>
    <scope>NUCLEOTIDE SEQUENCE [LARGE SCALE GENOMIC DNA]</scope>
    <source>
        <strain evidence="1">cv. AL8/78</strain>
    </source>
</reference>
<dbReference type="Gramene" id="AET7Gv20700300.2">
    <property type="protein sequence ID" value="AET7Gv20700300.2"/>
    <property type="gene ID" value="AET7Gv20700300"/>
</dbReference>
<dbReference type="Gramene" id="AET7Gv20700300.1">
    <property type="protein sequence ID" value="AET7Gv20700300.1"/>
    <property type="gene ID" value="AET7Gv20700300"/>
</dbReference>
<dbReference type="STRING" id="200361.A0A453RUF6"/>
<dbReference type="AlphaFoldDB" id="A0A453RUF6"/>
<dbReference type="Proteomes" id="UP000015105">
    <property type="component" value="Chromosome 7D"/>
</dbReference>
<name>A0A453RUF6_AEGTS</name>
<reference evidence="1" key="4">
    <citation type="submission" date="2019-03" db="UniProtKB">
        <authorList>
            <consortium name="EnsemblPlants"/>
        </authorList>
    </citation>
    <scope>IDENTIFICATION</scope>
</reference>
<dbReference type="EnsemblPlants" id="AET7Gv20700300.1">
    <property type="protein sequence ID" value="AET7Gv20700300.1"/>
    <property type="gene ID" value="AET7Gv20700300"/>
</dbReference>
<reference evidence="2" key="2">
    <citation type="journal article" date="2017" name="Nat. Plants">
        <title>The Aegilops tauschii genome reveals multiple impacts of transposons.</title>
        <authorList>
            <person name="Zhao G."/>
            <person name="Zou C."/>
            <person name="Li K."/>
            <person name="Wang K."/>
            <person name="Li T."/>
            <person name="Gao L."/>
            <person name="Zhang X."/>
            <person name="Wang H."/>
            <person name="Yang Z."/>
            <person name="Liu X."/>
            <person name="Jiang W."/>
            <person name="Mao L."/>
            <person name="Kong X."/>
            <person name="Jiao Y."/>
            <person name="Jia J."/>
        </authorList>
    </citation>
    <scope>NUCLEOTIDE SEQUENCE [LARGE SCALE GENOMIC DNA]</scope>
    <source>
        <strain evidence="2">cv. AL8/78</strain>
    </source>
</reference>
<evidence type="ECO:0000313" key="2">
    <source>
        <dbReference type="Proteomes" id="UP000015105"/>
    </source>
</evidence>
<dbReference type="Gramene" id="AET7Gv20700300.3">
    <property type="protein sequence ID" value="AET7Gv20700300.3"/>
    <property type="gene ID" value="AET7Gv20700300"/>
</dbReference>
<reference evidence="2" key="1">
    <citation type="journal article" date="2014" name="Science">
        <title>Ancient hybridizations among the ancestral genomes of bread wheat.</title>
        <authorList>
            <consortium name="International Wheat Genome Sequencing Consortium,"/>
            <person name="Marcussen T."/>
            <person name="Sandve S.R."/>
            <person name="Heier L."/>
            <person name="Spannagl M."/>
            <person name="Pfeifer M."/>
            <person name="Jakobsen K.S."/>
            <person name="Wulff B.B."/>
            <person name="Steuernagel B."/>
            <person name="Mayer K.F."/>
            <person name="Olsen O.A."/>
        </authorList>
    </citation>
    <scope>NUCLEOTIDE SEQUENCE [LARGE SCALE GENOMIC DNA]</scope>
    <source>
        <strain evidence="2">cv. AL8/78</strain>
    </source>
</reference>
<accession>A0A453RUF6</accession>
<dbReference type="PANTHER" id="PTHR45786:SF74">
    <property type="entry name" value="ATP-DEPENDENT DNA HELICASE"/>
    <property type="match status" value="1"/>
</dbReference>
<dbReference type="EnsemblPlants" id="AET7Gv20700300.2">
    <property type="protein sequence ID" value="AET7Gv20700300.2"/>
    <property type="gene ID" value="AET7Gv20700300"/>
</dbReference>